<name>A0A091BJX2_9GAMM</name>
<dbReference type="Proteomes" id="UP000029392">
    <property type="component" value="Unassembled WGS sequence"/>
</dbReference>
<dbReference type="EMBL" id="AVCH01000010">
    <property type="protein sequence ID" value="KFN52066.1"/>
    <property type="molecule type" value="Genomic_DNA"/>
</dbReference>
<keyword evidence="2" id="KW-1185">Reference proteome</keyword>
<sequence>MRYHLAVAESPGDALSDAYLARALDFMQGDEARQAALDPALLARVQVVQGQLAARAAAARHDDATLLLSQMTCLPPARASDACLADLARLAELAGDNAYHHFVLMGHAWALGDAEGFLREARLAAEAPGYRHDVPKVFGSLYRRYAQVPADHLARSDPGNRIPVAGISAMGFATALALPAYQYFVQPCREAEGDLQGHCLAIAVRMLREGQLALDLSIASAVIEVHGDDSLKAEARRRQREMAWHFESLRGAELRLDEREWRDYLDAFADSGELAAFRVANAAMGRPALPPDDWNPPGESAGAR</sequence>
<dbReference type="AlphaFoldDB" id="A0A091BJX2"/>
<protein>
    <submittedName>
        <fullName evidence="1">Uncharacterized protein</fullName>
    </submittedName>
</protein>
<accession>A0A091BJX2</accession>
<evidence type="ECO:0000313" key="1">
    <source>
        <dbReference type="EMBL" id="KFN52066.1"/>
    </source>
</evidence>
<evidence type="ECO:0000313" key="2">
    <source>
        <dbReference type="Proteomes" id="UP000029392"/>
    </source>
</evidence>
<proteinExistence type="predicted"/>
<reference evidence="1 2" key="1">
    <citation type="submission" date="2013-09" db="EMBL/GenBank/DDBJ databases">
        <title>Genome sequencing of Arenimonas malthae.</title>
        <authorList>
            <person name="Chen F."/>
            <person name="Wang G."/>
        </authorList>
    </citation>
    <scope>NUCLEOTIDE SEQUENCE [LARGE SCALE GENOMIC DNA]</scope>
    <source>
        <strain evidence="1 2">CC-JY-1</strain>
    </source>
</reference>
<organism evidence="1 2">
    <name type="scientific">Arenimonas malthae CC-JY-1</name>
    <dbReference type="NCBI Taxonomy" id="1384054"/>
    <lineage>
        <taxon>Bacteria</taxon>
        <taxon>Pseudomonadati</taxon>
        <taxon>Pseudomonadota</taxon>
        <taxon>Gammaproteobacteria</taxon>
        <taxon>Lysobacterales</taxon>
        <taxon>Lysobacteraceae</taxon>
        <taxon>Arenimonas</taxon>
    </lineage>
</organism>
<dbReference type="PATRIC" id="fig|1384054.3.peg.276"/>
<comment type="caution">
    <text evidence="1">The sequence shown here is derived from an EMBL/GenBank/DDBJ whole genome shotgun (WGS) entry which is preliminary data.</text>
</comment>
<gene>
    <name evidence="1" type="ORF">N790_12995</name>
</gene>